<dbReference type="EMBL" id="JAULSY010000008">
    <property type="protein sequence ID" value="KAK0673188.1"/>
    <property type="molecule type" value="Genomic_DNA"/>
</dbReference>
<sequence length="414" mass="46245">MAVTLSLTALPSEVRHQILAEAIWTPAVSPPDLHSIAHEERIRLREDWDIWVPINPPPQPVVLSLLQTCRTLRQDVEHLLATNRKDCAYEMDIVFIPKCGLFPTWTCCPLPDQCSFRTIHASFRIMDVDDIDNEVPTDKPFQQKYPGVSSDFDAEDSYPNPPQGSWNFYRLLASFLSLGPRGVTSPKYQATKKGSLSTPRVTIRHLNISATSKQKTELDEEKAAGKGIMRFMIDSNPDLPYGASGEDLIFPGPPPDSPYAWTGPTDLADVRGMYLGAGRRTLGDADRLGLYLSNSLWSLLDFKWLSRGFGLMLYESILDDISFCVDGEPRPRFDMDGLLARQPNRDRTSTPEIAADLQRWKGWVIKWRGKLREGAVLGEARPSVSFVRYLPSIGASNALDSESEVDSEGSDSDA</sequence>
<name>A0AA39ZLB7_9PEZI</name>
<proteinExistence type="predicted"/>
<protein>
    <submittedName>
        <fullName evidence="1">Uncharacterized protein</fullName>
    </submittedName>
</protein>
<gene>
    <name evidence="1" type="ORF">QBC41DRAFT_144255</name>
</gene>
<keyword evidence="2" id="KW-1185">Reference proteome</keyword>
<evidence type="ECO:0000313" key="2">
    <source>
        <dbReference type="Proteomes" id="UP001174997"/>
    </source>
</evidence>
<accession>A0AA39ZLB7</accession>
<dbReference type="Proteomes" id="UP001174997">
    <property type="component" value="Unassembled WGS sequence"/>
</dbReference>
<reference evidence="1" key="1">
    <citation type="submission" date="2023-06" db="EMBL/GenBank/DDBJ databases">
        <title>Genome-scale phylogeny and comparative genomics of the fungal order Sordariales.</title>
        <authorList>
            <consortium name="Lawrence Berkeley National Laboratory"/>
            <person name="Hensen N."/>
            <person name="Bonometti L."/>
            <person name="Westerberg I."/>
            <person name="Brannstrom I.O."/>
            <person name="Guillou S."/>
            <person name="Cros-Aarteil S."/>
            <person name="Calhoun S."/>
            <person name="Haridas S."/>
            <person name="Kuo A."/>
            <person name="Mondo S."/>
            <person name="Pangilinan J."/>
            <person name="Riley R."/>
            <person name="Labutti K."/>
            <person name="Andreopoulos B."/>
            <person name="Lipzen A."/>
            <person name="Chen C."/>
            <person name="Yanf M."/>
            <person name="Daum C."/>
            <person name="Ng V."/>
            <person name="Clum A."/>
            <person name="Steindorff A."/>
            <person name="Ohm R."/>
            <person name="Martin F."/>
            <person name="Silar P."/>
            <person name="Natvig D."/>
            <person name="Lalanne C."/>
            <person name="Gautier V."/>
            <person name="Ament-Velasquez S.L."/>
            <person name="Kruys A."/>
            <person name="Hutchinson M.I."/>
            <person name="Powell A.J."/>
            <person name="Barry K."/>
            <person name="Miller A.N."/>
            <person name="Grigoriev I.V."/>
            <person name="Debuchy R."/>
            <person name="Gladieux P."/>
            <person name="Thoren M.H."/>
            <person name="Johannesson H."/>
        </authorList>
    </citation>
    <scope>NUCLEOTIDE SEQUENCE</scope>
    <source>
        <strain evidence="1">CBS 307.81</strain>
    </source>
</reference>
<dbReference type="AlphaFoldDB" id="A0AA39ZLB7"/>
<organism evidence="1 2">
    <name type="scientific">Cercophora samala</name>
    <dbReference type="NCBI Taxonomy" id="330535"/>
    <lineage>
        <taxon>Eukaryota</taxon>
        <taxon>Fungi</taxon>
        <taxon>Dikarya</taxon>
        <taxon>Ascomycota</taxon>
        <taxon>Pezizomycotina</taxon>
        <taxon>Sordariomycetes</taxon>
        <taxon>Sordariomycetidae</taxon>
        <taxon>Sordariales</taxon>
        <taxon>Lasiosphaeriaceae</taxon>
        <taxon>Cercophora</taxon>
    </lineage>
</organism>
<evidence type="ECO:0000313" key="1">
    <source>
        <dbReference type="EMBL" id="KAK0673188.1"/>
    </source>
</evidence>
<comment type="caution">
    <text evidence="1">The sequence shown here is derived from an EMBL/GenBank/DDBJ whole genome shotgun (WGS) entry which is preliminary data.</text>
</comment>